<dbReference type="Gene3D" id="2.30.40.10">
    <property type="entry name" value="Urease, subunit C, domain 1"/>
    <property type="match status" value="1"/>
</dbReference>
<dbReference type="PANTHER" id="PTHR11113:SF2">
    <property type="entry name" value="ADENINE DEAMINASE"/>
    <property type="match status" value="1"/>
</dbReference>
<evidence type="ECO:0000313" key="10">
    <source>
        <dbReference type="Proteomes" id="UP000215596"/>
    </source>
</evidence>
<comment type="caution">
    <text evidence="9">The sequence shown here is derived from an EMBL/GenBank/DDBJ whole genome shotgun (WGS) entry which is preliminary data.</text>
</comment>
<keyword evidence="3 6" id="KW-0378">Hydrolase</keyword>
<dbReference type="CDD" id="cd01295">
    <property type="entry name" value="AdeC"/>
    <property type="match status" value="1"/>
</dbReference>
<feature type="domain" description="Amidohydrolase-related" evidence="7">
    <location>
        <begin position="79"/>
        <end position="366"/>
    </location>
</feature>
<evidence type="ECO:0000256" key="6">
    <source>
        <dbReference type="HAMAP-Rule" id="MF_01518"/>
    </source>
</evidence>
<evidence type="ECO:0000259" key="8">
    <source>
        <dbReference type="Pfam" id="PF13382"/>
    </source>
</evidence>
<name>A0A268EW16_9BACL</name>
<dbReference type="NCBIfam" id="TIGR01178">
    <property type="entry name" value="ade"/>
    <property type="match status" value="1"/>
</dbReference>
<dbReference type="GO" id="GO:0006146">
    <property type="term" value="P:adenine catabolic process"/>
    <property type="evidence" value="ECO:0007669"/>
    <property type="project" value="InterPro"/>
</dbReference>
<gene>
    <name evidence="6 9" type="primary">ade</name>
    <name evidence="9" type="ORF">CHH67_09945</name>
</gene>
<dbReference type="InterPro" id="IPR011059">
    <property type="entry name" value="Metal-dep_hydrolase_composite"/>
</dbReference>
<dbReference type="SUPFAM" id="SSF51338">
    <property type="entry name" value="Composite domain of metallo-dependent hydrolases"/>
    <property type="match status" value="1"/>
</dbReference>
<dbReference type="SUPFAM" id="SSF51556">
    <property type="entry name" value="Metallo-dependent hydrolases"/>
    <property type="match status" value="1"/>
</dbReference>
<dbReference type="HAMAP" id="MF_01518">
    <property type="entry name" value="Adenine_deamin"/>
    <property type="match status" value="1"/>
</dbReference>
<comment type="catalytic activity">
    <reaction evidence="5 6">
        <text>adenine + H2O + H(+) = hypoxanthine + NH4(+)</text>
        <dbReference type="Rhea" id="RHEA:23688"/>
        <dbReference type="ChEBI" id="CHEBI:15377"/>
        <dbReference type="ChEBI" id="CHEBI:15378"/>
        <dbReference type="ChEBI" id="CHEBI:16708"/>
        <dbReference type="ChEBI" id="CHEBI:17368"/>
        <dbReference type="ChEBI" id="CHEBI:28938"/>
        <dbReference type="EC" id="3.5.4.2"/>
    </reaction>
</comment>
<dbReference type="PANTHER" id="PTHR11113">
    <property type="entry name" value="N-ACETYLGLUCOSAMINE-6-PHOSPHATE DEACETYLASE"/>
    <property type="match status" value="1"/>
</dbReference>
<protein>
    <recommendedName>
        <fullName evidence="2 6">Adenine deaminase</fullName>
        <shortName evidence="6">Adenase</shortName>
        <shortName evidence="6">Adenine aminase</shortName>
        <ecNumber evidence="2 6">3.5.4.2</ecNumber>
    </recommendedName>
</protein>
<dbReference type="Proteomes" id="UP000215596">
    <property type="component" value="Unassembled WGS sequence"/>
</dbReference>
<feature type="domain" description="Adenine deaminase C-terminal" evidence="8">
    <location>
        <begin position="425"/>
        <end position="590"/>
    </location>
</feature>
<evidence type="ECO:0000313" key="9">
    <source>
        <dbReference type="EMBL" id="PAD77319.1"/>
    </source>
</evidence>
<keyword evidence="4 6" id="KW-0464">Manganese</keyword>
<proteinExistence type="inferred from homology"/>
<evidence type="ECO:0000256" key="2">
    <source>
        <dbReference type="ARBA" id="ARBA00012782"/>
    </source>
</evidence>
<evidence type="ECO:0000256" key="1">
    <source>
        <dbReference type="ARBA" id="ARBA00006773"/>
    </source>
</evidence>
<dbReference type="InterPro" id="IPR026912">
    <property type="entry name" value="Adenine_deam_C"/>
</dbReference>
<dbReference type="RefSeq" id="WP_095265018.1">
    <property type="nucleotide sequence ID" value="NZ_NPBY01000030.1"/>
</dbReference>
<evidence type="ECO:0000256" key="3">
    <source>
        <dbReference type="ARBA" id="ARBA00022801"/>
    </source>
</evidence>
<evidence type="ECO:0000256" key="5">
    <source>
        <dbReference type="ARBA" id="ARBA00047720"/>
    </source>
</evidence>
<evidence type="ECO:0000259" key="7">
    <source>
        <dbReference type="Pfam" id="PF01979"/>
    </source>
</evidence>
<dbReference type="EMBL" id="NPBY01000030">
    <property type="protein sequence ID" value="PAD77319.1"/>
    <property type="molecule type" value="Genomic_DNA"/>
</dbReference>
<dbReference type="GO" id="GO:0000034">
    <property type="term" value="F:adenine deaminase activity"/>
    <property type="evidence" value="ECO:0007669"/>
    <property type="project" value="UniProtKB-UniRule"/>
</dbReference>
<comment type="similarity">
    <text evidence="1 6">Belongs to the metallo-dependent hydrolases superfamily. Adenine deaminase family.</text>
</comment>
<dbReference type="Gene3D" id="3.20.20.140">
    <property type="entry name" value="Metal-dependent hydrolases"/>
    <property type="match status" value="1"/>
</dbReference>
<dbReference type="EC" id="3.5.4.2" evidence="2 6"/>
<accession>A0A268EW16</accession>
<evidence type="ECO:0000256" key="4">
    <source>
        <dbReference type="ARBA" id="ARBA00023211"/>
    </source>
</evidence>
<dbReference type="Pfam" id="PF13382">
    <property type="entry name" value="Adenine_deam_C"/>
    <property type="match status" value="1"/>
</dbReference>
<dbReference type="InterPro" id="IPR032466">
    <property type="entry name" value="Metal_Hydrolase"/>
</dbReference>
<comment type="cofactor">
    <cofactor evidence="6">
        <name>Mn(2+)</name>
        <dbReference type="ChEBI" id="CHEBI:29035"/>
    </cofactor>
</comment>
<reference evidence="9 10" key="1">
    <citation type="submission" date="2017-07" db="EMBL/GenBank/DDBJ databases">
        <title>Isolation and whole genome analysis of endospore-forming bacteria from heroin.</title>
        <authorList>
            <person name="Kalinowski J."/>
            <person name="Ahrens B."/>
            <person name="Al-Dilaimi A."/>
            <person name="Winkler A."/>
            <person name="Wibberg D."/>
            <person name="Schleenbecker U."/>
            <person name="Ruckert C."/>
            <person name="Wolfel R."/>
            <person name="Grass G."/>
        </authorList>
    </citation>
    <scope>NUCLEOTIDE SEQUENCE [LARGE SCALE GENOMIC DNA]</scope>
    <source>
        <strain evidence="9 10">7537-G1</strain>
    </source>
</reference>
<sequence>MTTIQRQPRYEVSDRLGRIALGQEPAELVIKNGTLVNVFTGELQEGIDIAIAAGRIAYIGQADHTIGDGTKVIEARGRYITPGLLDGHMHVESTMLTVTEFAKAALVTGTTGVFMDPHEIANVFGMEGVRWMHEEGRELPLKVFTTIPSCVPATFDLEDAGAQLGVSDIEEGLTWPGVAGLGEVMNFPGVVYGDPTMKGEIEATIRAGKAVTGHFPAEDDRMLQAYLAAGVSSDHETVTREQALAKVRLGLHLMIREGSAWQDVKEVIKVVTEDKVRTDNISLVTDDVYPQTLLRLGHMNHVVRRAIEEGVEPVTAIQMATVNVARYFGLDGDLGSISPGKIADMLLIDDLNSMVPSIVITDGEVVAEAGQLIKPFPVYEYPEKAFSSVRLQRALTAADFRLLSQYETHQTKVNVVRVIENSARTAKHTAVLPVKEGVIQPDVSQDVIQLACIERHQGTGQISLGFATGFQLKHGAVASTVAHDSHNLLVMGANTEDMALAANELAACGGGMIAVRDGKVLAKVAMPIAGLLADRPVETVAEEVAALEDAWRELGCPIHAPFMTFSLIALPVIPEIRITNRGLADVTEFKLIETEIGPVS</sequence>
<organism evidence="9 10">
    <name type="scientific">Paenibacillus campinasensis</name>
    <dbReference type="NCBI Taxonomy" id="66347"/>
    <lineage>
        <taxon>Bacteria</taxon>
        <taxon>Bacillati</taxon>
        <taxon>Bacillota</taxon>
        <taxon>Bacilli</taxon>
        <taxon>Bacillales</taxon>
        <taxon>Paenibacillaceae</taxon>
        <taxon>Paenibacillus</taxon>
    </lineage>
</organism>
<dbReference type="Pfam" id="PF01979">
    <property type="entry name" value="Amidohydro_1"/>
    <property type="match status" value="1"/>
</dbReference>
<dbReference type="InterPro" id="IPR006680">
    <property type="entry name" value="Amidohydro-rel"/>
</dbReference>
<dbReference type="InterPro" id="IPR006679">
    <property type="entry name" value="Adenine_deam"/>
</dbReference>
<dbReference type="OrthoDB" id="9775607at2"/>
<dbReference type="AlphaFoldDB" id="A0A268EW16"/>